<feature type="domain" description="Glucose-6-phosphate isomerase prokaryote" evidence="7">
    <location>
        <begin position="41"/>
        <end position="168"/>
    </location>
</feature>
<protein>
    <recommendedName>
        <fullName evidence="3">glucose-6-phosphate isomerase</fullName>
        <ecNumber evidence="3">5.3.1.9</ecNumber>
    </recommendedName>
</protein>
<dbReference type="InterPro" id="IPR014710">
    <property type="entry name" value="RmlC-like_jellyroll"/>
</dbReference>
<dbReference type="AlphaFoldDB" id="A0A2M6Z296"/>
<comment type="caution">
    <text evidence="8">The sequence shown here is derived from an EMBL/GenBank/DDBJ whole genome shotgun (WGS) entry which is preliminary data.</text>
</comment>
<evidence type="ECO:0000313" key="9">
    <source>
        <dbReference type="Proteomes" id="UP000228777"/>
    </source>
</evidence>
<evidence type="ECO:0000256" key="4">
    <source>
        <dbReference type="ARBA" id="ARBA00022432"/>
    </source>
</evidence>
<keyword evidence="5" id="KW-0324">Glycolysis</keyword>
<name>A0A2M6Z296_9BACT</name>
<evidence type="ECO:0000256" key="5">
    <source>
        <dbReference type="ARBA" id="ARBA00023152"/>
    </source>
</evidence>
<organism evidence="8 9">
    <name type="scientific">bacterium (Candidatus Gribaldobacteria) CG07_land_8_20_14_0_80_33_18</name>
    <dbReference type="NCBI Taxonomy" id="2014272"/>
    <lineage>
        <taxon>Bacteria</taxon>
        <taxon>Candidatus Gribaldobacteria</taxon>
    </lineage>
</organism>
<sequence length="206" mass="24545">MEIKKPQIRYLNDLKKVLYDKKWAEKAENIELYYMYRGIKKKDGLRYDITVIPSKMLGKEFVKTKGHEHFGNFKEIYIVLEGKAIFLMQKRKEELVEDVYAVQAKKGDVVLIPSDYGHVTINPSKKSLALANWIAENCKSSYSFFEKKRGACYYALAQRTKNKEQRTEIKWVKNKNYKIVPKLRFEKPVKNVRMFKMFEMFKMLDK</sequence>
<evidence type="ECO:0000256" key="6">
    <source>
        <dbReference type="ARBA" id="ARBA00029321"/>
    </source>
</evidence>
<gene>
    <name evidence="8" type="ORF">COS93_02345</name>
</gene>
<comment type="catalytic activity">
    <reaction evidence="6">
        <text>alpha-D-glucose 6-phosphate = beta-D-fructose 6-phosphate</text>
        <dbReference type="Rhea" id="RHEA:11816"/>
        <dbReference type="ChEBI" id="CHEBI:57634"/>
        <dbReference type="ChEBI" id="CHEBI:58225"/>
        <dbReference type="EC" id="5.3.1.9"/>
    </reaction>
</comment>
<keyword evidence="4" id="KW-0312">Gluconeogenesis</keyword>
<comment type="similarity">
    <text evidence="2">Belongs to the archaeal-type GPI family.</text>
</comment>
<dbReference type="InterPro" id="IPR011051">
    <property type="entry name" value="RmlC_Cupin_sf"/>
</dbReference>
<dbReference type="Pfam" id="PF06560">
    <property type="entry name" value="GPI"/>
    <property type="match status" value="1"/>
</dbReference>
<dbReference type="Gene3D" id="2.60.120.10">
    <property type="entry name" value="Jelly Rolls"/>
    <property type="match status" value="1"/>
</dbReference>
<dbReference type="GO" id="GO:0006094">
    <property type="term" value="P:gluconeogenesis"/>
    <property type="evidence" value="ECO:0007669"/>
    <property type="project" value="UniProtKB-KW"/>
</dbReference>
<dbReference type="InterPro" id="IPR010551">
    <property type="entry name" value="G6P_isomerase_prok"/>
</dbReference>
<evidence type="ECO:0000259" key="7">
    <source>
        <dbReference type="Pfam" id="PF06560"/>
    </source>
</evidence>
<proteinExistence type="inferred from homology"/>
<keyword evidence="8" id="KW-0413">Isomerase</keyword>
<dbReference type="EMBL" id="PEWP01000047">
    <property type="protein sequence ID" value="PIU46503.1"/>
    <property type="molecule type" value="Genomic_DNA"/>
</dbReference>
<evidence type="ECO:0000313" key="8">
    <source>
        <dbReference type="EMBL" id="PIU46503.1"/>
    </source>
</evidence>
<accession>A0A2M6Z296</accession>
<dbReference type="Proteomes" id="UP000228777">
    <property type="component" value="Unassembled WGS sequence"/>
</dbReference>
<dbReference type="UniPathway" id="UPA00109">
    <property type="reaction ID" value="UER00181"/>
</dbReference>
<evidence type="ECO:0000256" key="2">
    <source>
        <dbReference type="ARBA" id="ARBA00006542"/>
    </source>
</evidence>
<feature type="non-terminal residue" evidence="8">
    <location>
        <position position="206"/>
    </location>
</feature>
<comment type="pathway">
    <text evidence="1">Carbohydrate degradation; glycolysis; D-glyceraldehyde 3-phosphate and glycerone phosphate from D-glucose: step 2/4.</text>
</comment>
<reference evidence="9" key="1">
    <citation type="submission" date="2017-09" db="EMBL/GenBank/DDBJ databases">
        <title>Depth-based differentiation of microbial function through sediment-hosted aquifers and enrichment of novel symbionts in the deep terrestrial subsurface.</title>
        <authorList>
            <person name="Probst A.J."/>
            <person name="Ladd B."/>
            <person name="Jarett J.K."/>
            <person name="Geller-Mcgrath D.E."/>
            <person name="Sieber C.M.K."/>
            <person name="Emerson J.B."/>
            <person name="Anantharaman K."/>
            <person name="Thomas B.C."/>
            <person name="Malmstrom R."/>
            <person name="Stieglmeier M."/>
            <person name="Klingl A."/>
            <person name="Woyke T."/>
            <person name="Ryan C.M."/>
            <person name="Banfield J.F."/>
        </authorList>
    </citation>
    <scope>NUCLEOTIDE SEQUENCE [LARGE SCALE GENOMIC DNA]</scope>
</reference>
<dbReference type="CDD" id="cd02218">
    <property type="entry name" value="cupin_PGI"/>
    <property type="match status" value="1"/>
</dbReference>
<dbReference type="EC" id="5.3.1.9" evidence="3"/>
<dbReference type="SUPFAM" id="SSF51182">
    <property type="entry name" value="RmlC-like cupins"/>
    <property type="match status" value="1"/>
</dbReference>
<dbReference type="GO" id="GO:0006096">
    <property type="term" value="P:glycolytic process"/>
    <property type="evidence" value="ECO:0007669"/>
    <property type="project" value="UniProtKB-UniPathway"/>
</dbReference>
<dbReference type="GO" id="GO:0004347">
    <property type="term" value="F:glucose-6-phosphate isomerase activity"/>
    <property type="evidence" value="ECO:0007669"/>
    <property type="project" value="UniProtKB-EC"/>
</dbReference>
<evidence type="ECO:0000256" key="3">
    <source>
        <dbReference type="ARBA" id="ARBA00011952"/>
    </source>
</evidence>
<dbReference type="GO" id="GO:0005737">
    <property type="term" value="C:cytoplasm"/>
    <property type="evidence" value="ECO:0007669"/>
    <property type="project" value="InterPro"/>
</dbReference>
<evidence type="ECO:0000256" key="1">
    <source>
        <dbReference type="ARBA" id="ARBA00004926"/>
    </source>
</evidence>